<evidence type="ECO:0000256" key="1">
    <source>
        <dbReference type="SAM" id="Phobius"/>
    </source>
</evidence>
<keyword evidence="1" id="KW-1133">Transmembrane helix</keyword>
<dbReference type="EMBL" id="NBTY01000135">
    <property type="protein sequence ID" value="OTP70855.1"/>
    <property type="molecule type" value="Genomic_DNA"/>
</dbReference>
<proteinExistence type="predicted"/>
<feature type="transmembrane region" description="Helical" evidence="1">
    <location>
        <begin position="12"/>
        <end position="30"/>
    </location>
</feature>
<reference evidence="2 4" key="1">
    <citation type="submission" date="2017-03" db="EMBL/GenBank/DDBJ databases">
        <title>Genome analysis of strain PAMC 26510.</title>
        <authorList>
            <person name="Oh H.-M."/>
            <person name="Yang J.-A."/>
        </authorList>
    </citation>
    <scope>NUCLEOTIDE SEQUENCE [LARGE SCALE GENOMIC DNA]</scope>
    <source>
        <strain evidence="2 4">PAMC 26510</strain>
    </source>
</reference>
<dbReference type="Proteomes" id="UP000194546">
    <property type="component" value="Unassembled WGS sequence"/>
</dbReference>
<evidence type="ECO:0000313" key="2">
    <source>
        <dbReference type="EMBL" id="OTP70855.1"/>
    </source>
</evidence>
<protein>
    <submittedName>
        <fullName evidence="2">Uncharacterized protein</fullName>
    </submittedName>
</protein>
<evidence type="ECO:0000313" key="5">
    <source>
        <dbReference type="Proteomes" id="UP000195221"/>
    </source>
</evidence>
<comment type="caution">
    <text evidence="2">The sequence shown here is derived from an EMBL/GenBank/DDBJ whole genome shotgun (WGS) entry which is preliminary data.</text>
</comment>
<dbReference type="EMBL" id="NBTZ01000026">
    <property type="protein sequence ID" value="OTP78064.1"/>
    <property type="molecule type" value="Genomic_DNA"/>
</dbReference>
<dbReference type="Proteomes" id="UP000195221">
    <property type="component" value="Unassembled WGS sequence"/>
</dbReference>
<evidence type="ECO:0000313" key="3">
    <source>
        <dbReference type="EMBL" id="OTP78064.1"/>
    </source>
</evidence>
<name>A0A242MHU3_CABSO</name>
<keyword evidence="1" id="KW-0472">Membrane</keyword>
<organism evidence="2 4">
    <name type="scientific">Caballeronia sordidicola</name>
    <name type="common">Burkholderia sordidicola</name>
    <dbReference type="NCBI Taxonomy" id="196367"/>
    <lineage>
        <taxon>Bacteria</taxon>
        <taxon>Pseudomonadati</taxon>
        <taxon>Pseudomonadota</taxon>
        <taxon>Betaproteobacteria</taxon>
        <taxon>Burkholderiales</taxon>
        <taxon>Burkholderiaceae</taxon>
        <taxon>Caballeronia</taxon>
    </lineage>
</organism>
<keyword evidence="1" id="KW-0812">Transmembrane</keyword>
<evidence type="ECO:0000313" key="4">
    <source>
        <dbReference type="Proteomes" id="UP000194546"/>
    </source>
</evidence>
<dbReference type="AlphaFoldDB" id="A0A242MHU3"/>
<sequence>MSDFSVRPGCLSAPRALLVIVGSWLLPALFHQARMKSFQRRTR</sequence>
<reference evidence="3 5" key="2">
    <citation type="submission" date="2017-03" db="EMBL/GenBank/DDBJ databases">
        <title>Genome analysis of strain PAMC 26577.</title>
        <authorList>
            <person name="Oh H.-M."/>
            <person name="Yang J.-A."/>
        </authorList>
    </citation>
    <scope>NUCLEOTIDE SEQUENCE [LARGE SCALE GENOMIC DNA]</scope>
    <source>
        <strain evidence="3 5">PAMC 26577</strain>
    </source>
</reference>
<gene>
    <name evidence="2" type="ORF">PAMC26510_24830</name>
    <name evidence="3" type="ORF">PAMC26577_05395</name>
</gene>
<accession>A0A242MHU3</accession>